<dbReference type="InterPro" id="IPR009263">
    <property type="entry name" value="SERTA_dom"/>
</dbReference>
<dbReference type="PANTHER" id="PTHR16277:SF7">
    <property type="entry name" value="RE12330P"/>
    <property type="match status" value="1"/>
</dbReference>
<feature type="compositionally biased region" description="Polar residues" evidence="1">
    <location>
        <begin position="125"/>
        <end position="139"/>
    </location>
</feature>
<sequence>MPGLVSIGVKRKHHALDEGGGSDAKDCIPGCHGDPPPPSQDKWSSYTMQRKCVMNASICKLQATCNLIDPSLRRSVLIRNTLLHIDHELRAEGRHQDSYQLSTFIASTQSTCTDTADKDRLPGADTNSALNSPKDNNSNHYKDVHSRDSAKLFNAHLENSGLLNRTSIHSCANSSLLSLSTATTLSTSISNSSTGQSNVHITTNTVLLNSGIHPVPSTANSELMRLPGTNSEILDFGDELFSNIDIDLYDFDTCIAPPFVSSHKASPVMPLSSSNSSSEDWLRPVSGEYSFSSDVSSTTTSQGNNCRSDITCDELDQIMHVLVDVGM</sequence>
<dbReference type="OrthoDB" id="6083860at2759"/>
<dbReference type="GeneID" id="119741872"/>
<feature type="domain" description="SERTA" evidence="2">
    <location>
        <begin position="46"/>
        <end position="93"/>
    </location>
</feature>
<dbReference type="EnsemblMetazoa" id="XM_038217797.1">
    <property type="protein sequence ID" value="XP_038073725.1"/>
    <property type="gene ID" value="LOC119741872"/>
</dbReference>
<dbReference type="Pfam" id="PF06031">
    <property type="entry name" value="SERTA"/>
    <property type="match status" value="1"/>
</dbReference>
<dbReference type="RefSeq" id="XP_038073723.1">
    <property type="nucleotide sequence ID" value="XM_038217795.1"/>
</dbReference>
<dbReference type="EnsemblMetazoa" id="XM_038217795.1">
    <property type="protein sequence ID" value="XP_038073723.1"/>
    <property type="gene ID" value="LOC119741872"/>
</dbReference>
<accession>A0A914BBW5</accession>
<keyword evidence="4" id="KW-1185">Reference proteome</keyword>
<dbReference type="PANTHER" id="PTHR16277">
    <property type="entry name" value="CELL DIVISION CYCLE ASSOCIATED PROTEIN 4/SERTA DOMAIN-CONTAINING PROTEIN 2"/>
    <property type="match status" value="1"/>
</dbReference>
<evidence type="ECO:0000313" key="3">
    <source>
        <dbReference type="EnsemblMetazoa" id="XP_038073723.1"/>
    </source>
</evidence>
<name>A0A914BBW5_PATMI</name>
<dbReference type="EnsemblMetazoa" id="XM_038217796.1">
    <property type="protein sequence ID" value="XP_038073724.1"/>
    <property type="gene ID" value="LOC119741872"/>
</dbReference>
<organism evidence="3 4">
    <name type="scientific">Patiria miniata</name>
    <name type="common">Bat star</name>
    <name type="synonym">Asterina miniata</name>
    <dbReference type="NCBI Taxonomy" id="46514"/>
    <lineage>
        <taxon>Eukaryota</taxon>
        <taxon>Metazoa</taxon>
        <taxon>Echinodermata</taxon>
        <taxon>Eleutherozoa</taxon>
        <taxon>Asterozoa</taxon>
        <taxon>Asteroidea</taxon>
        <taxon>Valvatacea</taxon>
        <taxon>Valvatida</taxon>
        <taxon>Asterinidae</taxon>
        <taxon>Patiria</taxon>
    </lineage>
</organism>
<proteinExistence type="predicted"/>
<evidence type="ECO:0000259" key="2">
    <source>
        <dbReference type="PROSITE" id="PS51053"/>
    </source>
</evidence>
<dbReference type="InterPro" id="IPR052262">
    <property type="entry name" value="E2F-SERTA_domain_protein"/>
</dbReference>
<evidence type="ECO:0000256" key="1">
    <source>
        <dbReference type="SAM" id="MobiDB-lite"/>
    </source>
</evidence>
<dbReference type="Proteomes" id="UP000887568">
    <property type="component" value="Unplaced"/>
</dbReference>
<feature type="region of interest" description="Disordered" evidence="1">
    <location>
        <begin position="113"/>
        <end position="144"/>
    </location>
</feature>
<dbReference type="AlphaFoldDB" id="A0A914BBW5"/>
<dbReference type="PROSITE" id="PS51053">
    <property type="entry name" value="SERTA"/>
    <property type="match status" value="1"/>
</dbReference>
<feature type="region of interest" description="Disordered" evidence="1">
    <location>
        <begin position="15"/>
        <end position="43"/>
    </location>
</feature>
<reference evidence="3" key="1">
    <citation type="submission" date="2022-11" db="UniProtKB">
        <authorList>
            <consortium name="EnsemblMetazoa"/>
        </authorList>
    </citation>
    <scope>IDENTIFICATION</scope>
</reference>
<dbReference type="RefSeq" id="XP_038073725.1">
    <property type="nucleotide sequence ID" value="XM_038217797.1"/>
</dbReference>
<protein>
    <recommendedName>
        <fullName evidence="2">SERTA domain-containing protein</fullName>
    </recommendedName>
</protein>
<evidence type="ECO:0000313" key="4">
    <source>
        <dbReference type="Proteomes" id="UP000887568"/>
    </source>
</evidence>
<dbReference type="GO" id="GO:0005634">
    <property type="term" value="C:nucleus"/>
    <property type="evidence" value="ECO:0007669"/>
    <property type="project" value="TreeGrafter"/>
</dbReference>
<dbReference type="RefSeq" id="XP_038073724.1">
    <property type="nucleotide sequence ID" value="XM_038217796.1"/>
</dbReference>
<dbReference type="OMA" id="KHIECEL"/>